<accession>A0A2A2II15</accession>
<comment type="caution">
    <text evidence="2">The sequence shown here is derived from an EMBL/GenBank/DDBJ whole genome shotgun (WGS) entry which is preliminary data.</text>
</comment>
<sequence>MPIGSQLMRNIENSTSKYERKQTEFEKNLVSFHQNHRQEEYTYTQRAMRAMMQNKVLHAEKRY</sequence>
<keyword evidence="3" id="KW-1185">Reference proteome</keyword>
<evidence type="ECO:0000313" key="3">
    <source>
        <dbReference type="Proteomes" id="UP000218887"/>
    </source>
</evidence>
<name>A0A2A2II15_9BACI</name>
<dbReference type="AlphaFoldDB" id="A0A2A2II15"/>
<dbReference type="EMBL" id="NPOA01000002">
    <property type="protein sequence ID" value="PAV30755.1"/>
    <property type="molecule type" value="Genomic_DNA"/>
</dbReference>
<feature type="region of interest" description="Disordered" evidence="1">
    <location>
        <begin position="1"/>
        <end position="20"/>
    </location>
</feature>
<evidence type="ECO:0000256" key="1">
    <source>
        <dbReference type="SAM" id="MobiDB-lite"/>
    </source>
</evidence>
<gene>
    <name evidence="2" type="ORF">CIL05_03265</name>
</gene>
<protein>
    <submittedName>
        <fullName evidence="2">Uncharacterized protein</fullName>
    </submittedName>
</protein>
<proteinExistence type="predicted"/>
<dbReference type="Proteomes" id="UP000218887">
    <property type="component" value="Unassembled WGS sequence"/>
</dbReference>
<feature type="compositionally biased region" description="Polar residues" evidence="1">
    <location>
        <begin position="7"/>
        <end position="16"/>
    </location>
</feature>
<dbReference type="RefSeq" id="WP_095654085.1">
    <property type="nucleotide sequence ID" value="NZ_NPOA01000002.1"/>
</dbReference>
<organism evidence="2 3">
    <name type="scientific">Virgibacillus profundi</name>
    <dbReference type="NCBI Taxonomy" id="2024555"/>
    <lineage>
        <taxon>Bacteria</taxon>
        <taxon>Bacillati</taxon>
        <taxon>Bacillota</taxon>
        <taxon>Bacilli</taxon>
        <taxon>Bacillales</taxon>
        <taxon>Bacillaceae</taxon>
        <taxon>Virgibacillus</taxon>
    </lineage>
</organism>
<evidence type="ECO:0000313" key="2">
    <source>
        <dbReference type="EMBL" id="PAV30755.1"/>
    </source>
</evidence>
<reference evidence="2 3" key="1">
    <citation type="submission" date="2017-08" db="EMBL/GenBank/DDBJ databases">
        <title>Virgibacillus indicus sp. nov. and Virgibacillus profoundi sp. nov, two moderately halophilic bacteria isolated from marine sediment by using the Microfluidic Streak Plate.</title>
        <authorList>
            <person name="Xu B."/>
            <person name="Hu B."/>
            <person name="Wang J."/>
            <person name="Zhu Y."/>
            <person name="Huang L."/>
            <person name="Du W."/>
            <person name="Huang Y."/>
        </authorList>
    </citation>
    <scope>NUCLEOTIDE SEQUENCE [LARGE SCALE GENOMIC DNA]</scope>
    <source>
        <strain evidence="2 3">IO3-P3-H5</strain>
    </source>
</reference>